<reference evidence="9 10" key="1">
    <citation type="journal article" date="2005" name="Int. J. Syst. Evol. Microbiol.">
        <title>Nitrincola lacisaponensis gen. nov., sp. nov., a novel alkaliphilic bacterium isolated from an alkaline, saline lake.</title>
        <authorList>
            <person name="Dimitriu P.A."/>
            <person name="Shukla S.K."/>
            <person name="Conradt J."/>
            <person name="Marquez M.C."/>
            <person name="Ventosa A."/>
            <person name="Maglia A."/>
            <person name="Peyton B.M."/>
            <person name="Pinkart H.C."/>
            <person name="Mormile M.R."/>
        </authorList>
    </citation>
    <scope>NUCLEOTIDE SEQUENCE [LARGE SCALE GENOMIC DNA]</scope>
    <source>
        <strain evidence="9 10">4CA</strain>
    </source>
</reference>
<comment type="subcellular location">
    <subcellularLocation>
        <location evidence="1">Cell membrane</location>
    </subcellularLocation>
</comment>
<dbReference type="GO" id="GO:0015562">
    <property type="term" value="F:efflux transmembrane transporter activity"/>
    <property type="evidence" value="ECO:0007669"/>
    <property type="project" value="TreeGrafter"/>
</dbReference>
<dbReference type="PATRIC" id="fig|267850.7.peg.1588"/>
<keyword evidence="5" id="KW-1133">Transmembrane helix</keyword>
<protein>
    <submittedName>
        <fullName evidence="9">Macrolide-specific efflux protein MacA</fullName>
    </submittedName>
</protein>
<proteinExistence type="inferred from homology"/>
<sequence>MMAHAKPKRYLWRGLLLLTASAVALVSYYHYYHREVDASVAYATVSQGTIENLVTATGRLQPRDYVDVGAQVSGQLMEIYVEVGDQVEAGQLLAEIDSTVYLANVEASRAQLRNLEAQMIDRRAQLELADIQLRRQRQLVETRMASQESLQIAEATQRSAAAQVQALAAQIEQTASSLRAEEARLNYSQIYAPMSGTVVEVVARKGQTLNATQQAPTILQIADLSVMTVQAQVSEADVNRLRQGMTAYFTTLGDQSRRWTGVLRRIEPTPQVENNVVLYNALFDVENIQGALFPQMTAQVFFVLERAENVAVVPVSAVMRVEQSRTAEAPGTGNRTAVSGRPGTVKVLTSEGQSEMREVLTGISNRVQIEIKQGLEPGERVLLPAGTTAVMSTSARSQASGMGPMRMP</sequence>
<dbReference type="InterPro" id="IPR058627">
    <property type="entry name" value="MdtA-like_C"/>
</dbReference>
<accession>A0A063Y110</accession>
<keyword evidence="10" id="KW-1185">Reference proteome</keyword>
<comment type="caution">
    <text evidence="9">The sequence shown here is derived from an EMBL/GenBank/DDBJ whole genome shotgun (WGS) entry which is preliminary data.</text>
</comment>
<evidence type="ECO:0000256" key="4">
    <source>
        <dbReference type="ARBA" id="ARBA00023054"/>
    </source>
</evidence>
<dbReference type="SUPFAM" id="SSF111369">
    <property type="entry name" value="HlyD-like secretion proteins"/>
    <property type="match status" value="1"/>
</dbReference>
<feature type="transmembrane region" description="Helical" evidence="5">
    <location>
        <begin position="12"/>
        <end position="31"/>
    </location>
</feature>
<evidence type="ECO:0000256" key="3">
    <source>
        <dbReference type="ARBA" id="ARBA00022448"/>
    </source>
</evidence>
<dbReference type="GO" id="GO:0030313">
    <property type="term" value="C:cell envelope"/>
    <property type="evidence" value="ECO:0007669"/>
    <property type="project" value="UniProtKB-SubCell"/>
</dbReference>
<dbReference type="OrthoDB" id="9791520at2"/>
<evidence type="ECO:0000256" key="2">
    <source>
        <dbReference type="ARBA" id="ARBA00009477"/>
    </source>
</evidence>
<dbReference type="Gene3D" id="2.40.30.170">
    <property type="match status" value="1"/>
</dbReference>
<evidence type="ECO:0000259" key="8">
    <source>
        <dbReference type="Pfam" id="PF25967"/>
    </source>
</evidence>
<dbReference type="Pfam" id="PF25944">
    <property type="entry name" value="Beta-barrel_RND"/>
    <property type="match status" value="1"/>
</dbReference>
<keyword evidence="4" id="KW-0175">Coiled coil</keyword>
<feature type="domain" description="Multidrug resistance protein MdtA-like C-terminal permuted SH3" evidence="8">
    <location>
        <begin position="344"/>
        <end position="382"/>
    </location>
</feature>
<dbReference type="STRING" id="267850.ADINL_1610"/>
<dbReference type="PANTHER" id="PTHR30469:SF33">
    <property type="entry name" value="SLR1207 PROTEIN"/>
    <property type="match status" value="1"/>
</dbReference>
<gene>
    <name evidence="9" type="ORF">ADINL_1610</name>
</gene>
<organism evidence="9 10">
    <name type="scientific">Nitrincola lacisaponensis</name>
    <dbReference type="NCBI Taxonomy" id="267850"/>
    <lineage>
        <taxon>Bacteria</taxon>
        <taxon>Pseudomonadati</taxon>
        <taxon>Pseudomonadota</taxon>
        <taxon>Gammaproteobacteria</taxon>
        <taxon>Oceanospirillales</taxon>
        <taxon>Oceanospirillaceae</taxon>
        <taxon>Nitrincola</taxon>
    </lineage>
</organism>
<dbReference type="Pfam" id="PF25917">
    <property type="entry name" value="BSH_RND"/>
    <property type="match status" value="1"/>
</dbReference>
<dbReference type="GO" id="GO:1990195">
    <property type="term" value="C:macrolide transmembrane transporter complex"/>
    <property type="evidence" value="ECO:0007669"/>
    <property type="project" value="InterPro"/>
</dbReference>
<dbReference type="AlphaFoldDB" id="A0A063Y110"/>
<keyword evidence="5" id="KW-0812">Transmembrane</keyword>
<dbReference type="GO" id="GO:0019898">
    <property type="term" value="C:extrinsic component of membrane"/>
    <property type="evidence" value="ECO:0007669"/>
    <property type="project" value="InterPro"/>
</dbReference>
<evidence type="ECO:0000313" key="10">
    <source>
        <dbReference type="Proteomes" id="UP000027318"/>
    </source>
</evidence>
<evidence type="ECO:0000259" key="6">
    <source>
        <dbReference type="Pfam" id="PF25917"/>
    </source>
</evidence>
<dbReference type="InterPro" id="IPR058626">
    <property type="entry name" value="MdtA-like_b-barrel"/>
</dbReference>
<feature type="domain" description="Multidrug resistance protein MdtA-like barrel-sandwich hybrid" evidence="6">
    <location>
        <begin position="66"/>
        <end position="219"/>
    </location>
</feature>
<dbReference type="Pfam" id="PF25967">
    <property type="entry name" value="RND-MFP_C"/>
    <property type="match status" value="1"/>
</dbReference>
<dbReference type="GO" id="GO:1990961">
    <property type="term" value="P:xenobiotic detoxification by transmembrane export across the plasma membrane"/>
    <property type="evidence" value="ECO:0007669"/>
    <property type="project" value="InterPro"/>
</dbReference>
<dbReference type="Proteomes" id="UP000027318">
    <property type="component" value="Unassembled WGS sequence"/>
</dbReference>
<dbReference type="GO" id="GO:1990281">
    <property type="term" value="C:efflux pump complex"/>
    <property type="evidence" value="ECO:0007669"/>
    <property type="project" value="TreeGrafter"/>
</dbReference>
<comment type="similarity">
    <text evidence="2">Belongs to the membrane fusion protein (MFP) (TC 8.A.1) family.</text>
</comment>
<dbReference type="InterPro" id="IPR006143">
    <property type="entry name" value="RND_pump_MFP"/>
</dbReference>
<evidence type="ECO:0000256" key="1">
    <source>
        <dbReference type="ARBA" id="ARBA00004236"/>
    </source>
</evidence>
<feature type="domain" description="Multidrug resistance protein MdtA-like beta-barrel" evidence="7">
    <location>
        <begin position="227"/>
        <end position="300"/>
    </location>
</feature>
<evidence type="ECO:0000259" key="7">
    <source>
        <dbReference type="Pfam" id="PF25944"/>
    </source>
</evidence>
<dbReference type="NCBIfam" id="TIGR01730">
    <property type="entry name" value="RND_mfp"/>
    <property type="match status" value="1"/>
</dbReference>
<evidence type="ECO:0000313" key="9">
    <source>
        <dbReference type="EMBL" id="KDE39973.1"/>
    </source>
</evidence>
<name>A0A063Y110_9GAMM</name>
<dbReference type="Gene3D" id="6.10.140.1990">
    <property type="match status" value="1"/>
</dbReference>
<dbReference type="InterPro" id="IPR058625">
    <property type="entry name" value="MdtA-like_BSH"/>
</dbReference>
<dbReference type="InterPro" id="IPR030190">
    <property type="entry name" value="MacA_alpha-hairpin_sf"/>
</dbReference>
<evidence type="ECO:0000256" key="5">
    <source>
        <dbReference type="SAM" id="Phobius"/>
    </source>
</evidence>
<dbReference type="Gene3D" id="2.40.420.20">
    <property type="match status" value="1"/>
</dbReference>
<dbReference type="EMBL" id="JMSZ01000021">
    <property type="protein sequence ID" value="KDE39973.1"/>
    <property type="molecule type" value="Genomic_DNA"/>
</dbReference>
<dbReference type="Gene3D" id="2.40.50.100">
    <property type="match status" value="1"/>
</dbReference>
<keyword evidence="5" id="KW-0472">Membrane</keyword>
<dbReference type="PANTHER" id="PTHR30469">
    <property type="entry name" value="MULTIDRUG RESISTANCE PROTEIN MDTA"/>
    <property type="match status" value="1"/>
</dbReference>
<keyword evidence="3" id="KW-0813">Transport</keyword>